<gene>
    <name evidence="8 12" type="primary">atpC</name>
    <name evidence="12" type="ORF">COT87_00575</name>
</gene>
<dbReference type="InterPro" id="IPR020547">
    <property type="entry name" value="ATP_synth_F1_esu_C"/>
</dbReference>
<accession>A0A2H0VJF9</accession>
<evidence type="ECO:0000256" key="3">
    <source>
        <dbReference type="ARBA" id="ARBA00022448"/>
    </source>
</evidence>
<dbReference type="AlphaFoldDB" id="A0A2H0VJF9"/>
<evidence type="ECO:0000256" key="9">
    <source>
        <dbReference type="RuleBase" id="RU003656"/>
    </source>
</evidence>
<dbReference type="NCBIfam" id="TIGR01216">
    <property type="entry name" value="ATP_synt_epsi"/>
    <property type="match status" value="1"/>
</dbReference>
<keyword evidence="8" id="KW-1003">Cell membrane</keyword>
<evidence type="ECO:0000256" key="6">
    <source>
        <dbReference type="ARBA" id="ARBA00023196"/>
    </source>
</evidence>
<keyword evidence="6 8" id="KW-0139">CF(1)</keyword>
<evidence type="ECO:0000256" key="7">
    <source>
        <dbReference type="ARBA" id="ARBA00023310"/>
    </source>
</evidence>
<feature type="domain" description="ATP synthase epsilon subunit C-terminal" evidence="10">
    <location>
        <begin position="89"/>
        <end position="132"/>
    </location>
</feature>
<dbReference type="PANTHER" id="PTHR13822:SF10">
    <property type="entry name" value="ATP SYNTHASE EPSILON CHAIN, CHLOROPLASTIC"/>
    <property type="match status" value="1"/>
</dbReference>
<dbReference type="Proteomes" id="UP000230796">
    <property type="component" value="Unassembled WGS sequence"/>
</dbReference>
<dbReference type="InterPro" id="IPR036771">
    <property type="entry name" value="ATPsynth_dsu/esu_N"/>
</dbReference>
<organism evidence="12 13">
    <name type="scientific">Candidatus Collierbacteria bacterium CG10_big_fil_rev_8_21_14_0_10_44_9</name>
    <dbReference type="NCBI Taxonomy" id="1974535"/>
    <lineage>
        <taxon>Bacteria</taxon>
        <taxon>Candidatus Collieribacteriota</taxon>
    </lineage>
</organism>
<dbReference type="Gene3D" id="2.60.15.10">
    <property type="entry name" value="F0F1 ATP synthase delta/epsilon subunit, N-terminal"/>
    <property type="match status" value="1"/>
</dbReference>
<dbReference type="InterPro" id="IPR020546">
    <property type="entry name" value="ATP_synth_F1_dsu/esu_N"/>
</dbReference>
<name>A0A2H0VJF9_9BACT</name>
<evidence type="ECO:0000256" key="4">
    <source>
        <dbReference type="ARBA" id="ARBA00023065"/>
    </source>
</evidence>
<evidence type="ECO:0000313" key="12">
    <source>
        <dbReference type="EMBL" id="PIR99216.1"/>
    </source>
</evidence>
<evidence type="ECO:0000256" key="1">
    <source>
        <dbReference type="ARBA" id="ARBA00004202"/>
    </source>
</evidence>
<keyword evidence="4 8" id="KW-0406">Ion transport</keyword>
<protein>
    <recommendedName>
        <fullName evidence="8">ATP synthase epsilon chain</fullName>
    </recommendedName>
    <alternativeName>
        <fullName evidence="8">ATP synthase F1 sector epsilon subunit</fullName>
    </alternativeName>
    <alternativeName>
        <fullName evidence="8">F-ATPase epsilon subunit</fullName>
    </alternativeName>
</protein>
<keyword evidence="8" id="KW-0375">Hydrogen ion transport</keyword>
<dbReference type="PANTHER" id="PTHR13822">
    <property type="entry name" value="ATP SYNTHASE DELTA/EPSILON CHAIN"/>
    <property type="match status" value="1"/>
</dbReference>
<comment type="subunit">
    <text evidence="8 9">F-type ATPases have 2 components, CF(1) - the catalytic core - and CF(0) - the membrane proton channel. CF(1) has five subunits: alpha(3), beta(3), gamma(1), delta(1), epsilon(1). CF(0) has three main subunits: a, b and c.</text>
</comment>
<dbReference type="SUPFAM" id="SSF51344">
    <property type="entry name" value="Epsilon subunit of F1F0-ATP synthase N-terminal domain"/>
    <property type="match status" value="1"/>
</dbReference>
<comment type="subcellular location">
    <subcellularLocation>
        <location evidence="1 8">Cell membrane</location>
        <topology evidence="1 8">Peripheral membrane protein</topology>
    </subcellularLocation>
</comment>
<dbReference type="InterPro" id="IPR001469">
    <property type="entry name" value="ATP_synth_F1_dsu/esu"/>
</dbReference>
<dbReference type="Pfam" id="PF00401">
    <property type="entry name" value="ATP-synt_DE"/>
    <property type="match status" value="1"/>
</dbReference>
<evidence type="ECO:0000259" key="11">
    <source>
        <dbReference type="Pfam" id="PF02823"/>
    </source>
</evidence>
<comment type="caution">
    <text evidence="12">The sequence shown here is derived from an EMBL/GenBank/DDBJ whole genome shotgun (WGS) entry which is preliminary data.</text>
</comment>
<dbReference type="Pfam" id="PF02823">
    <property type="entry name" value="ATP-synt_DE_N"/>
    <property type="match status" value="1"/>
</dbReference>
<dbReference type="SUPFAM" id="SSF46604">
    <property type="entry name" value="Epsilon subunit of F1F0-ATP synthase C-terminal domain"/>
    <property type="match status" value="1"/>
</dbReference>
<keyword evidence="7 8" id="KW-0066">ATP synthesis</keyword>
<sequence length="142" mass="15648">MSKNLTLDIVTQEKRLLTVETSRVTVETEMGEITVLPGHIPLLAKLTQGLLRFEDTKGGEVIVAIFGGFLEVDSEDKVSILADSAVRAEDIDLAKVQLAEKEAKITLSDKTREIEYAQAEAALKRTWLELKAANSKPRHSTT</sequence>
<evidence type="ECO:0000313" key="13">
    <source>
        <dbReference type="Proteomes" id="UP000230796"/>
    </source>
</evidence>
<evidence type="ECO:0000256" key="5">
    <source>
        <dbReference type="ARBA" id="ARBA00023136"/>
    </source>
</evidence>
<dbReference type="GO" id="GO:0046933">
    <property type="term" value="F:proton-transporting ATP synthase activity, rotational mechanism"/>
    <property type="evidence" value="ECO:0007669"/>
    <property type="project" value="UniProtKB-UniRule"/>
</dbReference>
<feature type="domain" description="ATP synthase F1 complex delta/epsilon subunit N-terminal" evidence="11">
    <location>
        <begin position="5"/>
        <end position="85"/>
    </location>
</feature>
<dbReference type="HAMAP" id="MF_00530">
    <property type="entry name" value="ATP_synth_epsil_bac"/>
    <property type="match status" value="1"/>
</dbReference>
<comment type="similarity">
    <text evidence="2 8 9">Belongs to the ATPase epsilon chain family.</text>
</comment>
<evidence type="ECO:0000256" key="8">
    <source>
        <dbReference type="HAMAP-Rule" id="MF_00530"/>
    </source>
</evidence>
<keyword evidence="3 8" id="KW-0813">Transport</keyword>
<proteinExistence type="inferred from homology"/>
<comment type="function">
    <text evidence="8">Produces ATP from ADP in the presence of a proton gradient across the membrane.</text>
</comment>
<dbReference type="EMBL" id="PFAF01000008">
    <property type="protein sequence ID" value="PIR99216.1"/>
    <property type="molecule type" value="Genomic_DNA"/>
</dbReference>
<keyword evidence="5 8" id="KW-0472">Membrane</keyword>
<evidence type="ECO:0000256" key="2">
    <source>
        <dbReference type="ARBA" id="ARBA00005712"/>
    </source>
</evidence>
<dbReference type="InterPro" id="IPR036794">
    <property type="entry name" value="ATP_F1_dsu/esu_C_sf"/>
</dbReference>
<reference evidence="13" key="1">
    <citation type="submission" date="2017-09" db="EMBL/GenBank/DDBJ databases">
        <title>Depth-based differentiation of microbial function through sediment-hosted aquifers and enrichment of novel symbionts in the deep terrestrial subsurface.</title>
        <authorList>
            <person name="Probst A.J."/>
            <person name="Ladd B."/>
            <person name="Jarett J.K."/>
            <person name="Geller-Mcgrath D.E."/>
            <person name="Sieber C.M.K."/>
            <person name="Emerson J.B."/>
            <person name="Anantharaman K."/>
            <person name="Thomas B.C."/>
            <person name="Malmstrom R."/>
            <person name="Stieglmeier M."/>
            <person name="Klingl A."/>
            <person name="Woyke T."/>
            <person name="Ryan C.M."/>
            <person name="Banfield J.F."/>
        </authorList>
    </citation>
    <scope>NUCLEOTIDE SEQUENCE [LARGE SCALE GENOMIC DNA]</scope>
</reference>
<evidence type="ECO:0000259" key="10">
    <source>
        <dbReference type="Pfam" id="PF00401"/>
    </source>
</evidence>
<dbReference type="GO" id="GO:0005886">
    <property type="term" value="C:plasma membrane"/>
    <property type="evidence" value="ECO:0007669"/>
    <property type="project" value="UniProtKB-SubCell"/>
</dbReference>
<dbReference type="GO" id="GO:0005524">
    <property type="term" value="F:ATP binding"/>
    <property type="evidence" value="ECO:0007669"/>
    <property type="project" value="UniProtKB-UniRule"/>
</dbReference>
<dbReference type="CDD" id="cd12152">
    <property type="entry name" value="F1-ATPase_delta"/>
    <property type="match status" value="1"/>
</dbReference>
<dbReference type="GO" id="GO:0045259">
    <property type="term" value="C:proton-transporting ATP synthase complex"/>
    <property type="evidence" value="ECO:0007669"/>
    <property type="project" value="UniProtKB-KW"/>
</dbReference>